<sequence>MAGMTGRPVRYRDAMAAEAVRIGRAVDALPGRLGDQHVPRRPQWTCGTCDGEPVWPCAPARVRLGEAYGRDRIGLSMYVGALLTAALDDLPAADPGELTTRFTAWTRCSWGTP</sequence>
<keyword evidence="2" id="KW-1185">Reference proteome</keyword>
<reference evidence="1 2" key="1">
    <citation type="submission" date="2021-01" db="EMBL/GenBank/DDBJ databases">
        <title>Whole genome shotgun sequence of Verrucosispora lutea NBRC 106530.</title>
        <authorList>
            <person name="Komaki H."/>
            <person name="Tamura T."/>
        </authorList>
    </citation>
    <scope>NUCLEOTIDE SEQUENCE [LARGE SCALE GENOMIC DNA]</scope>
    <source>
        <strain evidence="1 2">NBRC 106530</strain>
    </source>
</reference>
<gene>
    <name evidence="1" type="ORF">Vlu01_11970</name>
</gene>
<dbReference type="Proteomes" id="UP000643165">
    <property type="component" value="Unassembled WGS sequence"/>
</dbReference>
<name>A0ABQ4IRL9_9ACTN</name>
<evidence type="ECO:0008006" key="3">
    <source>
        <dbReference type="Google" id="ProtNLM"/>
    </source>
</evidence>
<evidence type="ECO:0000313" key="2">
    <source>
        <dbReference type="Proteomes" id="UP000643165"/>
    </source>
</evidence>
<accession>A0ABQ4IRL9</accession>
<comment type="caution">
    <text evidence="1">The sequence shown here is derived from an EMBL/GenBank/DDBJ whole genome shotgun (WGS) entry which is preliminary data.</text>
</comment>
<protein>
    <recommendedName>
        <fullName evidence="3">Flavin reductase</fullName>
    </recommendedName>
</protein>
<dbReference type="EMBL" id="BOPB01000005">
    <property type="protein sequence ID" value="GIJ20573.1"/>
    <property type="molecule type" value="Genomic_DNA"/>
</dbReference>
<evidence type="ECO:0000313" key="1">
    <source>
        <dbReference type="EMBL" id="GIJ20573.1"/>
    </source>
</evidence>
<organism evidence="1 2">
    <name type="scientific">Micromonospora lutea</name>
    <dbReference type="NCBI Taxonomy" id="419825"/>
    <lineage>
        <taxon>Bacteria</taxon>
        <taxon>Bacillati</taxon>
        <taxon>Actinomycetota</taxon>
        <taxon>Actinomycetes</taxon>
        <taxon>Micromonosporales</taxon>
        <taxon>Micromonosporaceae</taxon>
        <taxon>Micromonospora</taxon>
    </lineage>
</organism>
<proteinExistence type="predicted"/>